<evidence type="ECO:0000313" key="4">
    <source>
        <dbReference type="Proteomes" id="UP000441389"/>
    </source>
</evidence>
<accession>A0A6I4J1I7</accession>
<comment type="caution">
    <text evidence="3">The sequence shown here is derived from an EMBL/GenBank/DDBJ whole genome shotgun (WGS) entry which is preliminary data.</text>
</comment>
<evidence type="ECO:0000313" key="3">
    <source>
        <dbReference type="EMBL" id="MVO78207.1"/>
    </source>
</evidence>
<dbReference type="RefSeq" id="WP_181600020.1">
    <property type="nucleotide sequence ID" value="NZ_WQMS01000013.1"/>
</dbReference>
<dbReference type="Gene3D" id="3.50.50.60">
    <property type="entry name" value="FAD/NAD(P)-binding domain"/>
    <property type="match status" value="2"/>
</dbReference>
<keyword evidence="4" id="KW-1185">Reference proteome</keyword>
<dbReference type="PANTHER" id="PTHR43476">
    <property type="entry name" value="3-(3-HYDROXY-PHENYL)PROPIONATE/3-HYDROXYCINNAMIC ACID HYDROXYLASE"/>
    <property type="match status" value="1"/>
</dbReference>
<dbReference type="PRINTS" id="PR00420">
    <property type="entry name" value="RNGMNOXGNASE"/>
</dbReference>
<dbReference type="NCBIfam" id="NF004834">
    <property type="entry name" value="PRK06185.1-3"/>
    <property type="match status" value="1"/>
</dbReference>
<sequence length="405" mass="44052">MHDLVIAGGGPAGMMAGLLFARAGVQTLVLEKHADFLRDFRGDTVHPSTMELIDELGLLDAFLERPHDEVQTLTVRVADARITVADTRHLPVKCPFIALMPQWDFLDFLADEARRHPTFALRMEAEAADLLLDGGRVAGVRLASGEEMRARLTIAADGRRSVLREKAGLPKRDLGAPIDVLWFRLPKGRSGVNLTGGTFGNGTLVVQLDRGDYWQCAYVVAKGGAEALKARGIEAFRRGVGAAAPELADVVDTLTDWDQIKLLSVALDRLERWSRPGLLAIGDAAHAMSPVGGVGINLAIQDAVAAANILAAPMARGEPVDALLPKIEQRRMLPVRVTQAAQKAVHDRLLKPLLESKAVIDAVPFPLRLFDWFPVLRRIPARLVGLGIRREHVRSPDATQLSPED</sequence>
<keyword evidence="1" id="KW-0560">Oxidoreductase</keyword>
<dbReference type="GO" id="GO:0016491">
    <property type="term" value="F:oxidoreductase activity"/>
    <property type="evidence" value="ECO:0007669"/>
    <property type="project" value="UniProtKB-KW"/>
</dbReference>
<dbReference type="Pfam" id="PF01494">
    <property type="entry name" value="FAD_binding_3"/>
    <property type="match status" value="1"/>
</dbReference>
<reference evidence="3 4" key="1">
    <citation type="submission" date="2019-12" db="EMBL/GenBank/DDBJ databases">
        <authorList>
            <person name="Huq M.A."/>
        </authorList>
    </citation>
    <scope>NUCLEOTIDE SEQUENCE [LARGE SCALE GENOMIC DNA]</scope>
    <source>
        <strain evidence="3 4">MAH-20</strain>
    </source>
</reference>
<name>A0A6I4J1I7_9SPHN</name>
<dbReference type="InterPro" id="IPR036188">
    <property type="entry name" value="FAD/NAD-bd_sf"/>
</dbReference>
<dbReference type="Proteomes" id="UP000441389">
    <property type="component" value="Unassembled WGS sequence"/>
</dbReference>
<dbReference type="GO" id="GO:0071949">
    <property type="term" value="F:FAD binding"/>
    <property type="evidence" value="ECO:0007669"/>
    <property type="project" value="InterPro"/>
</dbReference>
<dbReference type="InterPro" id="IPR002938">
    <property type="entry name" value="FAD-bd"/>
</dbReference>
<gene>
    <name evidence="3" type="ORF">GON01_09705</name>
</gene>
<evidence type="ECO:0000256" key="1">
    <source>
        <dbReference type="ARBA" id="ARBA00023002"/>
    </source>
</evidence>
<dbReference type="EMBL" id="WQMS01000013">
    <property type="protein sequence ID" value="MVO78207.1"/>
    <property type="molecule type" value="Genomic_DNA"/>
</dbReference>
<proteinExistence type="predicted"/>
<evidence type="ECO:0000259" key="2">
    <source>
        <dbReference type="Pfam" id="PF01494"/>
    </source>
</evidence>
<dbReference type="NCBIfam" id="NF004833">
    <property type="entry name" value="PRK06185.1-1"/>
    <property type="match status" value="1"/>
</dbReference>
<dbReference type="AlphaFoldDB" id="A0A6I4J1I7"/>
<dbReference type="SUPFAM" id="SSF51905">
    <property type="entry name" value="FAD/NAD(P)-binding domain"/>
    <property type="match status" value="1"/>
</dbReference>
<protein>
    <submittedName>
        <fullName evidence="3">FAD-dependent oxidoreductase</fullName>
    </submittedName>
</protein>
<dbReference type="InterPro" id="IPR050631">
    <property type="entry name" value="PheA/TfdB_FAD_monoxygenase"/>
</dbReference>
<dbReference type="PANTHER" id="PTHR43476:SF5">
    <property type="entry name" value="FAD-DEPENDENT MONOOXYGENASE"/>
    <property type="match status" value="1"/>
</dbReference>
<organism evidence="3 4">
    <name type="scientific">Sphingomonas horti</name>
    <dbReference type="NCBI Taxonomy" id="2682842"/>
    <lineage>
        <taxon>Bacteria</taxon>
        <taxon>Pseudomonadati</taxon>
        <taxon>Pseudomonadota</taxon>
        <taxon>Alphaproteobacteria</taxon>
        <taxon>Sphingomonadales</taxon>
        <taxon>Sphingomonadaceae</taxon>
        <taxon>Sphingomonas</taxon>
    </lineage>
</organism>
<feature type="domain" description="FAD-binding" evidence="2">
    <location>
        <begin position="3"/>
        <end position="332"/>
    </location>
</feature>